<evidence type="ECO:0000259" key="8">
    <source>
        <dbReference type="PROSITE" id="PS50249"/>
    </source>
</evidence>
<dbReference type="Gene3D" id="3.40.140.10">
    <property type="entry name" value="Cytidine Deaminase, domain 2"/>
    <property type="match status" value="1"/>
</dbReference>
<name>A0A443LBL7_9LACT</name>
<dbReference type="InterPro" id="IPR020891">
    <property type="entry name" value="UPF0758_CS"/>
</dbReference>
<dbReference type="GO" id="GO:0006508">
    <property type="term" value="P:proteolysis"/>
    <property type="evidence" value="ECO:0007669"/>
    <property type="project" value="UniProtKB-KW"/>
</dbReference>
<keyword evidence="6" id="KW-0482">Metalloprotease</keyword>
<dbReference type="GO" id="GO:0046872">
    <property type="term" value="F:metal ion binding"/>
    <property type="evidence" value="ECO:0007669"/>
    <property type="project" value="UniProtKB-KW"/>
</dbReference>
<accession>A0A443LBL7</accession>
<sequence length="225" mass="25635">MYELRENPYPMQPRERLEFLGEECLSDVELLAILLRTGTKKYSSLNLALEILQHFETLDNLRKASINELREISGIGLAKSIEIRAMIEFGKRIQTTNRKRYGQVLSSREYGLSLAFEMQNFEQEHLVATYLDGQNRIIEKKTIFIGAVNQATASPREILYHAIKNLSVGLLVAHNHPSGNLRPSQADKIFTDKIKKSCEDVGINFIDHIIVGAGNWTNVKYLDTK</sequence>
<dbReference type="PROSITE" id="PS50249">
    <property type="entry name" value="MPN"/>
    <property type="match status" value="1"/>
</dbReference>
<evidence type="ECO:0000256" key="3">
    <source>
        <dbReference type="ARBA" id="ARBA00022723"/>
    </source>
</evidence>
<evidence type="ECO:0000256" key="1">
    <source>
        <dbReference type="ARBA" id="ARBA00010243"/>
    </source>
</evidence>
<dbReference type="InterPro" id="IPR025657">
    <property type="entry name" value="RadC_JAB"/>
</dbReference>
<evidence type="ECO:0000313" key="10">
    <source>
        <dbReference type="Proteomes" id="UP000285859"/>
    </source>
</evidence>
<dbReference type="PROSITE" id="PS01302">
    <property type="entry name" value="UPF0758"/>
    <property type="match status" value="1"/>
</dbReference>
<dbReference type="InterPro" id="IPR037518">
    <property type="entry name" value="MPN"/>
</dbReference>
<protein>
    <submittedName>
        <fullName evidence="9">DNA repair protein RadC</fullName>
    </submittedName>
</protein>
<dbReference type="InterPro" id="IPR001405">
    <property type="entry name" value="UPF0758"/>
</dbReference>
<comment type="similarity">
    <text evidence="1 7">Belongs to the UPF0758 family.</text>
</comment>
<dbReference type="RefSeq" id="WP_128267885.1">
    <property type="nucleotide sequence ID" value="NZ_CP092748.1"/>
</dbReference>
<dbReference type="AlphaFoldDB" id="A0A443LBL7"/>
<evidence type="ECO:0000256" key="4">
    <source>
        <dbReference type="ARBA" id="ARBA00022801"/>
    </source>
</evidence>
<dbReference type="PANTHER" id="PTHR30471">
    <property type="entry name" value="DNA REPAIR PROTEIN RADC"/>
    <property type="match status" value="1"/>
</dbReference>
<organism evidence="9 10">
    <name type="scientific">Lactococcus lactis</name>
    <dbReference type="NCBI Taxonomy" id="1358"/>
    <lineage>
        <taxon>Bacteria</taxon>
        <taxon>Bacillati</taxon>
        <taxon>Bacillota</taxon>
        <taxon>Bacilli</taxon>
        <taxon>Lactobacillales</taxon>
        <taxon>Streptococcaceae</taxon>
        <taxon>Lactococcus</taxon>
    </lineage>
</organism>
<reference evidence="9 10" key="1">
    <citation type="submission" date="2019-01" db="EMBL/GenBank/DDBJ databases">
        <title>Whole genome sequence of Lactococcus lactis isolated from cow milk.</title>
        <authorList>
            <person name="Sundararaman A."/>
            <person name="Tamang J.-P."/>
            <person name="Halami P."/>
        </authorList>
    </citation>
    <scope>NUCLEOTIDE SEQUENCE [LARGE SCALE GENOMIC DNA]</scope>
    <source>
        <strain evidence="9 10">C2D</strain>
    </source>
</reference>
<gene>
    <name evidence="9" type="primary">radC</name>
    <name evidence="9" type="ORF">EO246_08215</name>
</gene>
<dbReference type="Gene3D" id="1.10.150.20">
    <property type="entry name" value="5' to 3' exonuclease, C-terminal subdomain"/>
    <property type="match status" value="1"/>
</dbReference>
<keyword evidence="4" id="KW-0378">Hydrolase</keyword>
<dbReference type="EMBL" id="SAXH01000010">
    <property type="protein sequence ID" value="RWR46526.1"/>
    <property type="molecule type" value="Genomic_DNA"/>
</dbReference>
<dbReference type="CDD" id="cd08071">
    <property type="entry name" value="MPN_DUF2466"/>
    <property type="match status" value="1"/>
</dbReference>
<dbReference type="InterPro" id="IPR010994">
    <property type="entry name" value="RuvA_2-like"/>
</dbReference>
<keyword evidence="5" id="KW-0862">Zinc</keyword>
<feature type="domain" description="MPN" evidence="8">
    <location>
        <begin position="103"/>
        <end position="225"/>
    </location>
</feature>
<dbReference type="NCBIfam" id="NF000642">
    <property type="entry name" value="PRK00024.1"/>
    <property type="match status" value="1"/>
</dbReference>
<dbReference type="PANTHER" id="PTHR30471:SF3">
    <property type="entry name" value="UPF0758 PROTEIN YEES-RELATED"/>
    <property type="match status" value="1"/>
</dbReference>
<comment type="caution">
    <text evidence="9">The sequence shown here is derived from an EMBL/GenBank/DDBJ whole genome shotgun (WGS) entry which is preliminary data.</text>
</comment>
<dbReference type="Proteomes" id="UP000285859">
    <property type="component" value="Unassembled WGS sequence"/>
</dbReference>
<keyword evidence="2" id="KW-0645">Protease</keyword>
<evidence type="ECO:0000256" key="5">
    <source>
        <dbReference type="ARBA" id="ARBA00022833"/>
    </source>
</evidence>
<dbReference type="GO" id="GO:0008237">
    <property type="term" value="F:metallopeptidase activity"/>
    <property type="evidence" value="ECO:0007669"/>
    <property type="project" value="UniProtKB-KW"/>
</dbReference>
<evidence type="ECO:0000256" key="7">
    <source>
        <dbReference type="RuleBase" id="RU003797"/>
    </source>
</evidence>
<dbReference type="Pfam" id="PF20582">
    <property type="entry name" value="UPF0758_N"/>
    <property type="match status" value="1"/>
</dbReference>
<dbReference type="InterPro" id="IPR046778">
    <property type="entry name" value="UPF0758_N"/>
</dbReference>
<evidence type="ECO:0000256" key="6">
    <source>
        <dbReference type="ARBA" id="ARBA00023049"/>
    </source>
</evidence>
<keyword evidence="3" id="KW-0479">Metal-binding</keyword>
<evidence type="ECO:0000256" key="2">
    <source>
        <dbReference type="ARBA" id="ARBA00022670"/>
    </source>
</evidence>
<dbReference type="SUPFAM" id="SSF47781">
    <property type="entry name" value="RuvA domain 2-like"/>
    <property type="match status" value="1"/>
</dbReference>
<dbReference type="NCBIfam" id="TIGR00608">
    <property type="entry name" value="radc"/>
    <property type="match status" value="1"/>
</dbReference>
<dbReference type="Pfam" id="PF04002">
    <property type="entry name" value="RadC"/>
    <property type="match status" value="1"/>
</dbReference>
<proteinExistence type="inferred from homology"/>
<evidence type="ECO:0000313" key="9">
    <source>
        <dbReference type="EMBL" id="RWR46526.1"/>
    </source>
</evidence>